<keyword evidence="1" id="KW-0175">Coiled coil</keyword>
<evidence type="ECO:0008006" key="4">
    <source>
        <dbReference type="Google" id="ProtNLM"/>
    </source>
</evidence>
<sequence length="69" mass="7771">MREQLRERIEQLTQEYRNGETMLADLDRRRTELQATMLRISGALQVLQELMGPVAAEEPETASGPAEAA</sequence>
<name>A0ABP9SDN8_9ACTN</name>
<organism evidence="2 3">
    <name type="scientific">Rugosimonospora acidiphila</name>
    <dbReference type="NCBI Taxonomy" id="556531"/>
    <lineage>
        <taxon>Bacteria</taxon>
        <taxon>Bacillati</taxon>
        <taxon>Actinomycetota</taxon>
        <taxon>Actinomycetes</taxon>
        <taxon>Micromonosporales</taxon>
        <taxon>Micromonosporaceae</taxon>
        <taxon>Rugosimonospora</taxon>
    </lineage>
</organism>
<accession>A0ABP9SDN8</accession>
<gene>
    <name evidence="2" type="ORF">GCM10023322_55680</name>
</gene>
<evidence type="ECO:0000256" key="1">
    <source>
        <dbReference type="SAM" id="Coils"/>
    </source>
</evidence>
<proteinExistence type="predicted"/>
<evidence type="ECO:0000313" key="3">
    <source>
        <dbReference type="Proteomes" id="UP001501570"/>
    </source>
</evidence>
<reference evidence="3" key="1">
    <citation type="journal article" date="2019" name="Int. J. Syst. Evol. Microbiol.">
        <title>The Global Catalogue of Microorganisms (GCM) 10K type strain sequencing project: providing services to taxonomists for standard genome sequencing and annotation.</title>
        <authorList>
            <consortium name="The Broad Institute Genomics Platform"/>
            <consortium name="The Broad Institute Genome Sequencing Center for Infectious Disease"/>
            <person name="Wu L."/>
            <person name="Ma J."/>
        </authorList>
    </citation>
    <scope>NUCLEOTIDE SEQUENCE [LARGE SCALE GENOMIC DNA]</scope>
    <source>
        <strain evidence="3">JCM 18304</strain>
    </source>
</reference>
<protein>
    <recommendedName>
        <fullName evidence="4">DUF904 domain-containing protein</fullName>
    </recommendedName>
</protein>
<dbReference type="Proteomes" id="UP001501570">
    <property type="component" value="Unassembled WGS sequence"/>
</dbReference>
<dbReference type="EMBL" id="BAABJQ010000019">
    <property type="protein sequence ID" value="GAA5193505.1"/>
    <property type="molecule type" value="Genomic_DNA"/>
</dbReference>
<evidence type="ECO:0000313" key="2">
    <source>
        <dbReference type="EMBL" id="GAA5193505.1"/>
    </source>
</evidence>
<comment type="caution">
    <text evidence="2">The sequence shown here is derived from an EMBL/GenBank/DDBJ whole genome shotgun (WGS) entry which is preliminary data.</text>
</comment>
<dbReference type="RefSeq" id="WP_345634489.1">
    <property type="nucleotide sequence ID" value="NZ_BAABJQ010000019.1"/>
</dbReference>
<keyword evidence="3" id="KW-1185">Reference proteome</keyword>
<feature type="coiled-coil region" evidence="1">
    <location>
        <begin position="2"/>
        <end position="29"/>
    </location>
</feature>